<dbReference type="SUPFAM" id="SSF52540">
    <property type="entry name" value="P-loop containing nucleoside triphosphate hydrolases"/>
    <property type="match status" value="1"/>
</dbReference>
<dbReference type="CDD" id="cd03281">
    <property type="entry name" value="ABC_MSH5_euk"/>
    <property type="match status" value="1"/>
</dbReference>
<comment type="subcellular location">
    <subcellularLocation>
        <location evidence="2">Chromosome</location>
    </subcellularLocation>
    <subcellularLocation>
        <location evidence="1">Nucleus</location>
    </subcellularLocation>
</comment>
<dbReference type="AlphaFoldDB" id="A0AAD9AES0"/>
<feature type="region of interest" description="Disordered" evidence="12">
    <location>
        <begin position="116"/>
        <end position="181"/>
    </location>
</feature>
<dbReference type="GO" id="GO:0030983">
    <property type="term" value="F:mismatched DNA binding"/>
    <property type="evidence" value="ECO:0007669"/>
    <property type="project" value="InterPro"/>
</dbReference>
<dbReference type="InterPro" id="IPR027417">
    <property type="entry name" value="P-loop_NTPase"/>
</dbReference>
<dbReference type="InterPro" id="IPR045076">
    <property type="entry name" value="MutS"/>
</dbReference>
<comment type="similarity">
    <text evidence="3">Belongs to the DNA mismatch repair MutS family.</text>
</comment>
<dbReference type="InterPro" id="IPR036187">
    <property type="entry name" value="DNA_mismatch_repair_MutS_sf"/>
</dbReference>
<evidence type="ECO:0000256" key="10">
    <source>
        <dbReference type="ARBA" id="ARBA00073549"/>
    </source>
</evidence>
<dbReference type="GO" id="GO:0005694">
    <property type="term" value="C:chromosome"/>
    <property type="evidence" value="ECO:0007669"/>
    <property type="project" value="UniProtKB-SubCell"/>
</dbReference>
<organism evidence="14 15">
    <name type="scientific">Colletotrichum chrysophilum</name>
    <dbReference type="NCBI Taxonomy" id="1836956"/>
    <lineage>
        <taxon>Eukaryota</taxon>
        <taxon>Fungi</taxon>
        <taxon>Dikarya</taxon>
        <taxon>Ascomycota</taxon>
        <taxon>Pezizomycotina</taxon>
        <taxon>Sordariomycetes</taxon>
        <taxon>Hypocreomycetidae</taxon>
        <taxon>Glomerellales</taxon>
        <taxon>Glomerellaceae</taxon>
        <taxon>Colletotrichum</taxon>
        <taxon>Colletotrichum gloeosporioides species complex</taxon>
    </lineage>
</organism>
<feature type="domain" description="DNA mismatch repair proteins mutS family" evidence="13">
    <location>
        <begin position="938"/>
        <end position="954"/>
    </location>
</feature>
<dbReference type="Gene3D" id="1.10.1420.10">
    <property type="match status" value="1"/>
</dbReference>
<dbReference type="Proteomes" id="UP001243330">
    <property type="component" value="Unassembled WGS sequence"/>
</dbReference>
<dbReference type="PROSITE" id="PS00486">
    <property type="entry name" value="DNA_MISMATCH_REPAIR_2"/>
    <property type="match status" value="1"/>
</dbReference>
<name>A0AAD9AES0_9PEZI</name>
<gene>
    <name evidence="14" type="ORF">CCHR01_10585</name>
</gene>
<evidence type="ECO:0000256" key="1">
    <source>
        <dbReference type="ARBA" id="ARBA00004123"/>
    </source>
</evidence>
<proteinExistence type="inferred from homology"/>
<evidence type="ECO:0000256" key="4">
    <source>
        <dbReference type="ARBA" id="ARBA00022454"/>
    </source>
</evidence>
<dbReference type="PANTHER" id="PTHR11361:SF20">
    <property type="entry name" value="MUTS PROTEIN HOMOLOG 5"/>
    <property type="match status" value="1"/>
</dbReference>
<feature type="region of interest" description="Disordered" evidence="12">
    <location>
        <begin position="195"/>
        <end position="226"/>
    </location>
</feature>
<dbReference type="Pfam" id="PF05192">
    <property type="entry name" value="MutS_III"/>
    <property type="match status" value="1"/>
</dbReference>
<evidence type="ECO:0000256" key="2">
    <source>
        <dbReference type="ARBA" id="ARBA00004286"/>
    </source>
</evidence>
<dbReference type="Gene3D" id="3.40.50.300">
    <property type="entry name" value="P-loop containing nucleotide triphosphate hydrolases"/>
    <property type="match status" value="1"/>
</dbReference>
<dbReference type="GO" id="GO:0006298">
    <property type="term" value="P:mismatch repair"/>
    <property type="evidence" value="ECO:0007669"/>
    <property type="project" value="InterPro"/>
</dbReference>
<keyword evidence="15" id="KW-1185">Reference proteome</keyword>
<evidence type="ECO:0000256" key="7">
    <source>
        <dbReference type="ARBA" id="ARBA00023125"/>
    </source>
</evidence>
<evidence type="ECO:0000256" key="8">
    <source>
        <dbReference type="ARBA" id="ARBA00023242"/>
    </source>
</evidence>
<dbReference type="SMART" id="SM00533">
    <property type="entry name" value="MUTSd"/>
    <property type="match status" value="1"/>
</dbReference>
<keyword evidence="7" id="KW-0238">DNA-binding</keyword>
<dbReference type="GO" id="GO:0051026">
    <property type="term" value="P:chiasma assembly"/>
    <property type="evidence" value="ECO:0007669"/>
    <property type="project" value="TreeGrafter"/>
</dbReference>
<reference evidence="14" key="1">
    <citation type="submission" date="2023-01" db="EMBL/GenBank/DDBJ databases">
        <title>Colletotrichum chrysophilum M932 genome sequence.</title>
        <authorList>
            <person name="Baroncelli R."/>
        </authorList>
    </citation>
    <scope>NUCLEOTIDE SEQUENCE</scope>
    <source>
        <strain evidence="14">M932</strain>
    </source>
</reference>
<dbReference type="GO" id="GO:0005634">
    <property type="term" value="C:nucleus"/>
    <property type="evidence" value="ECO:0007669"/>
    <property type="project" value="UniProtKB-SubCell"/>
</dbReference>
<evidence type="ECO:0000256" key="11">
    <source>
        <dbReference type="ARBA" id="ARBA00077470"/>
    </source>
</evidence>
<keyword evidence="6" id="KW-0067">ATP-binding</keyword>
<dbReference type="GO" id="GO:0005524">
    <property type="term" value="F:ATP binding"/>
    <property type="evidence" value="ECO:0007669"/>
    <property type="project" value="UniProtKB-KW"/>
</dbReference>
<evidence type="ECO:0000256" key="6">
    <source>
        <dbReference type="ARBA" id="ARBA00022840"/>
    </source>
</evidence>
<dbReference type="InterPro" id="IPR007696">
    <property type="entry name" value="DNA_mismatch_repair_MutS_core"/>
</dbReference>
<protein>
    <recommendedName>
        <fullName evidence="10">DNA mismatch repair protein MSH5</fullName>
    </recommendedName>
    <alternativeName>
        <fullName evidence="11">MutS protein homolog 5</fullName>
    </alternativeName>
</protein>
<keyword evidence="9" id="KW-0469">Meiosis</keyword>
<dbReference type="PANTHER" id="PTHR11361">
    <property type="entry name" value="DNA MISMATCH REPAIR PROTEIN MUTS FAMILY MEMBER"/>
    <property type="match status" value="1"/>
</dbReference>
<accession>A0AAD9AES0</accession>
<evidence type="ECO:0000256" key="12">
    <source>
        <dbReference type="SAM" id="MobiDB-lite"/>
    </source>
</evidence>
<evidence type="ECO:0000313" key="15">
    <source>
        <dbReference type="Proteomes" id="UP001243330"/>
    </source>
</evidence>
<evidence type="ECO:0000256" key="5">
    <source>
        <dbReference type="ARBA" id="ARBA00022741"/>
    </source>
</evidence>
<dbReference type="SUPFAM" id="SSF48334">
    <property type="entry name" value="DNA repair protein MutS, domain III"/>
    <property type="match status" value="1"/>
</dbReference>
<dbReference type="Pfam" id="PF00488">
    <property type="entry name" value="MutS_V"/>
    <property type="match status" value="1"/>
</dbReference>
<dbReference type="SMART" id="SM00534">
    <property type="entry name" value="MUTSac"/>
    <property type="match status" value="1"/>
</dbReference>
<feature type="compositionally biased region" description="Low complexity" evidence="12">
    <location>
        <begin position="122"/>
        <end position="138"/>
    </location>
</feature>
<keyword evidence="8" id="KW-0539">Nucleus</keyword>
<dbReference type="FunFam" id="3.40.50.300:FF:001067">
    <property type="entry name" value="DNA mismatch repair protein MSH5"/>
    <property type="match status" value="1"/>
</dbReference>
<evidence type="ECO:0000313" key="14">
    <source>
        <dbReference type="EMBL" id="KAK1846778.1"/>
    </source>
</evidence>
<sequence>MNGHSWPNDVCDVVVILTAVPFRMGAPSSCETEMHGWGPAPATFSFPCCSEASTCLPRPFQATVAKVENFYPSSLRASDFDKQQHRVLLYSLPPSTFDQTLKNAAMSASGPPSFLSQYGQARLRSSSSSKSGLPSILRGPFQHRQRRSPSLAGPIRTSPIFPTPRGAHSVRRGDRSSQSVRAAASVQISALQQHLPDDGFSSSPTRSLHPGFSAQPRLPAHGQWPSSGEAAVPEHWCDEVVMAVDVKDKGALGCAYYRTSEDAIYLLRDAPGTGLLTFINFLMVHVEPTVVVLPLKMPDEVVRFFEEHKVVAREGRFLRGDPAEQRSMHGLDDPGTERYLLRTVGSNEFNHQDSIDKLIDLPPICSGPIVVNTATGRSPNDVAQGECRNIKLMRLGSFVDLDCFSSVGSNFDSSRGELWWADTCQIGCAGAVLGEIARIGNAADGLLRVPVASIQMFALSDSMLVTDETISSLQVFQSELHPNRLMSGSATAGSCSKESLSVYGLFHPFASTPQGKVKLRQMFLRPSLNLDTIRERQKTVTVLLQSDNAEALESVCGALKKIQDVRRPLEQLRRGADISTGKAIGRGVWWSLTRFSIAVLQLRDAMLQLQHTHGLACVQQVISIISTRVIKGVAEKVDSIIDFDEVKASSRIAVKPHVNVQLDKLKHDYQGLDSLLDDIRKSMSQELPEWARPYVTGCVFWPQLGFFTVVSLRQDGTPAYMGQELYDDRWEVMFITGGSVYFKNRRMAELDAQLGDPYSVIVDLEIQILHDLACEVLEHAPVLNHAADACGDFDCLVALARGARKYGWTAPTMTTDNVISIQGGRHPLQELAVHSFIANDCMLEGGCGDPRGHRGETTTLVITGPNHSGKSVCIKQVALIVYLAHIGSFVPASLATIGITDQILTRISTRESVSQKESAFGTDLRQGAFVMRHATRRSLVVIDEFGKGTTADDGAGLMAGLIDHFNALGTDAPKVLITTHCHEIFEGGYLRDRPGLTFAYMDVRLDLAAPIDDQVVFLYDLRLGRSISSFGSNCAAINGVSKAVVERAEAIILLLARNEDLGAACAKLDDEDQARLQEAEAVARNFIELAMGDEVEAPREILGHLLWRG</sequence>
<evidence type="ECO:0000256" key="9">
    <source>
        <dbReference type="ARBA" id="ARBA00023254"/>
    </source>
</evidence>
<dbReference type="EMBL" id="JAQOWY010000224">
    <property type="protein sequence ID" value="KAK1846778.1"/>
    <property type="molecule type" value="Genomic_DNA"/>
</dbReference>
<keyword evidence="4" id="KW-0158">Chromosome</keyword>
<dbReference type="InterPro" id="IPR000432">
    <property type="entry name" value="DNA_mismatch_repair_MutS_C"/>
</dbReference>
<comment type="caution">
    <text evidence="14">The sequence shown here is derived from an EMBL/GenBank/DDBJ whole genome shotgun (WGS) entry which is preliminary data.</text>
</comment>
<evidence type="ECO:0000256" key="3">
    <source>
        <dbReference type="ARBA" id="ARBA00006271"/>
    </source>
</evidence>
<keyword evidence="5" id="KW-0547">Nucleotide-binding</keyword>
<evidence type="ECO:0000259" key="13">
    <source>
        <dbReference type="PROSITE" id="PS00486"/>
    </source>
</evidence>
<dbReference type="GO" id="GO:0140664">
    <property type="term" value="F:ATP-dependent DNA damage sensor activity"/>
    <property type="evidence" value="ECO:0007669"/>
    <property type="project" value="InterPro"/>
</dbReference>